<dbReference type="InterPro" id="IPR036249">
    <property type="entry name" value="Thioredoxin-like_sf"/>
</dbReference>
<reference evidence="2 3" key="1">
    <citation type="journal article" date="2011" name="Stand. Genomic Sci.">
        <title>Complete genome sequence of the acetate-degrading sulfate reducer Desulfobacca acetoxidans type strain (ASRB2).</title>
        <authorList>
            <person name="Goker M."/>
            <person name="Teshima H."/>
            <person name="Lapidus A."/>
            <person name="Nolan M."/>
            <person name="Lucas S."/>
            <person name="Hammon N."/>
            <person name="Deshpande S."/>
            <person name="Cheng J.F."/>
            <person name="Tapia R."/>
            <person name="Han C."/>
            <person name="Goodwin L."/>
            <person name="Pitluck S."/>
            <person name="Huntemann M."/>
            <person name="Liolios K."/>
            <person name="Ivanova N."/>
            <person name="Pagani I."/>
            <person name="Mavromatis K."/>
            <person name="Ovchinikova G."/>
            <person name="Pati A."/>
            <person name="Chen A."/>
            <person name="Palaniappan K."/>
            <person name="Land M."/>
            <person name="Hauser L."/>
            <person name="Brambilla E.M."/>
            <person name="Rohde M."/>
            <person name="Spring S."/>
            <person name="Detter J.C."/>
            <person name="Woyke T."/>
            <person name="Bristow J."/>
            <person name="Eisen J.A."/>
            <person name="Markowitz V."/>
            <person name="Hugenholtz P."/>
            <person name="Kyrpides N.C."/>
            <person name="Klenk H.P."/>
        </authorList>
    </citation>
    <scope>NUCLEOTIDE SEQUENCE [LARGE SCALE GENOMIC DNA]</scope>
    <source>
        <strain evidence="3">ATCC 700848 / DSM 11109 / ASRB2</strain>
    </source>
</reference>
<dbReference type="InterPro" id="IPR013766">
    <property type="entry name" value="Thioredoxin_domain"/>
</dbReference>
<dbReference type="RefSeq" id="WP_013705259.1">
    <property type="nucleotide sequence ID" value="NC_015388.1"/>
</dbReference>
<dbReference type="Proteomes" id="UP000000483">
    <property type="component" value="Chromosome"/>
</dbReference>
<dbReference type="EMBL" id="CP002629">
    <property type="protein sequence ID" value="AEB08146.1"/>
    <property type="molecule type" value="Genomic_DNA"/>
</dbReference>
<organism evidence="2 3">
    <name type="scientific">Desulfobacca acetoxidans (strain ATCC 700848 / DSM 11109 / ASRB2)</name>
    <dbReference type="NCBI Taxonomy" id="880072"/>
    <lineage>
        <taxon>Bacteria</taxon>
        <taxon>Pseudomonadati</taxon>
        <taxon>Thermodesulfobacteriota</taxon>
        <taxon>Desulfobaccia</taxon>
        <taxon>Desulfobaccales</taxon>
        <taxon>Desulfobaccaceae</taxon>
        <taxon>Desulfobacca</taxon>
    </lineage>
</organism>
<dbReference type="HOGENOM" id="CLU_2408424_0_0_7"/>
<dbReference type="SUPFAM" id="SSF52833">
    <property type="entry name" value="Thioredoxin-like"/>
    <property type="match status" value="1"/>
</dbReference>
<name>F2NEF6_DESAR</name>
<sequence length="92" mass="10485">MQVSHLLEFFGTECVHCKTLEPLIERLEEELGVSVTRLEVWHNQANATLLKSYDQGFCGGVPFFYNTRTRQWLCGTVSYEALRQWATGGKAS</sequence>
<feature type="domain" description="Thioredoxin" evidence="1">
    <location>
        <begin position="4"/>
        <end position="47"/>
    </location>
</feature>
<keyword evidence="3" id="KW-1185">Reference proteome</keyword>
<protein>
    <recommendedName>
        <fullName evidence="1">Thioredoxin domain-containing protein</fullName>
    </recommendedName>
</protein>
<dbReference type="STRING" id="880072.Desac_0254"/>
<accession>F2NEF6</accession>
<dbReference type="AlphaFoldDB" id="F2NEF6"/>
<dbReference type="eggNOG" id="COG0526">
    <property type="taxonomic scope" value="Bacteria"/>
</dbReference>
<dbReference type="Gene3D" id="3.40.30.10">
    <property type="entry name" value="Glutaredoxin"/>
    <property type="match status" value="1"/>
</dbReference>
<evidence type="ECO:0000313" key="3">
    <source>
        <dbReference type="Proteomes" id="UP000000483"/>
    </source>
</evidence>
<evidence type="ECO:0000313" key="2">
    <source>
        <dbReference type="EMBL" id="AEB08146.1"/>
    </source>
</evidence>
<proteinExistence type="predicted"/>
<dbReference type="KEGG" id="dao:Desac_0254"/>
<reference evidence="3" key="2">
    <citation type="submission" date="2011-03" db="EMBL/GenBank/DDBJ databases">
        <title>The complete genome of Desulfobacca acetoxidans DSM 11109.</title>
        <authorList>
            <consortium name="US DOE Joint Genome Institute (JGI-PGF)"/>
            <person name="Lucas S."/>
            <person name="Copeland A."/>
            <person name="Lapidus A."/>
            <person name="Bruce D."/>
            <person name="Goodwin L."/>
            <person name="Pitluck S."/>
            <person name="Peters L."/>
            <person name="Kyrpides N."/>
            <person name="Mavromatis K."/>
            <person name="Ivanova N."/>
            <person name="Ovchinnikova G."/>
            <person name="Teshima H."/>
            <person name="Detter J.C."/>
            <person name="Han C."/>
            <person name="Land M."/>
            <person name="Hauser L."/>
            <person name="Markowitz V."/>
            <person name="Cheng J.-F."/>
            <person name="Hugenholtz P."/>
            <person name="Woyke T."/>
            <person name="Wu D."/>
            <person name="Spring S."/>
            <person name="Schueler E."/>
            <person name="Brambilla E."/>
            <person name="Klenk H.-P."/>
            <person name="Eisen J.A."/>
        </authorList>
    </citation>
    <scope>NUCLEOTIDE SEQUENCE [LARGE SCALE GENOMIC DNA]</scope>
    <source>
        <strain evidence="3">ATCC 700848 / DSM 11109 / ASRB2</strain>
    </source>
</reference>
<evidence type="ECO:0000259" key="1">
    <source>
        <dbReference type="Pfam" id="PF00085"/>
    </source>
</evidence>
<dbReference type="Pfam" id="PF00085">
    <property type="entry name" value="Thioredoxin"/>
    <property type="match status" value="1"/>
</dbReference>
<gene>
    <name evidence="2" type="ordered locus">Desac_0254</name>
</gene>